<evidence type="ECO:0000313" key="2">
    <source>
        <dbReference type="Proteomes" id="UP000075531"/>
    </source>
</evidence>
<comment type="caution">
    <text evidence="1">The sequence shown here is derived from an EMBL/GenBank/DDBJ whole genome shotgun (WGS) entry which is preliminary data.</text>
</comment>
<dbReference type="EMBL" id="LTBA01000007">
    <property type="protein sequence ID" value="KYH35028.1"/>
    <property type="molecule type" value="Genomic_DNA"/>
</dbReference>
<keyword evidence="2" id="KW-1185">Reference proteome</keyword>
<protein>
    <submittedName>
        <fullName evidence="1">Uncharacterized protein</fullName>
    </submittedName>
</protein>
<proteinExistence type="predicted"/>
<organism evidence="1 2">
    <name type="scientific">Clostridium tepidiprofundi DSM 19306</name>
    <dbReference type="NCBI Taxonomy" id="1121338"/>
    <lineage>
        <taxon>Bacteria</taxon>
        <taxon>Bacillati</taxon>
        <taxon>Bacillota</taxon>
        <taxon>Clostridia</taxon>
        <taxon>Eubacteriales</taxon>
        <taxon>Clostridiaceae</taxon>
        <taxon>Clostridium</taxon>
    </lineage>
</organism>
<reference evidence="1 2" key="1">
    <citation type="submission" date="2016-02" db="EMBL/GenBank/DDBJ databases">
        <title>Genome sequence of Clostridium tepidiprofundi DSM 19306.</title>
        <authorList>
            <person name="Poehlein A."/>
            <person name="Daniel R."/>
        </authorList>
    </citation>
    <scope>NUCLEOTIDE SEQUENCE [LARGE SCALE GENOMIC DNA]</scope>
    <source>
        <strain evidence="1 2">DSM 19306</strain>
    </source>
</reference>
<sequence length="47" mass="5447">MLKIDDNLFNELKKKNRKVQPYINCTYSSSSSEYTSLVLSVYTIPSK</sequence>
<dbReference type="Proteomes" id="UP000075531">
    <property type="component" value="Unassembled WGS sequence"/>
</dbReference>
<accession>A0A151B544</accession>
<gene>
    <name evidence="1" type="ORF">CLTEP_10210</name>
</gene>
<dbReference type="AlphaFoldDB" id="A0A151B544"/>
<evidence type="ECO:0000313" key="1">
    <source>
        <dbReference type="EMBL" id="KYH35028.1"/>
    </source>
</evidence>
<name>A0A151B544_9CLOT</name>